<keyword evidence="10" id="KW-1185">Reference proteome</keyword>
<dbReference type="InterPro" id="IPR005900">
    <property type="entry name" value="6-phosphogluconolactonase_DevB"/>
</dbReference>
<evidence type="ECO:0000256" key="6">
    <source>
        <dbReference type="ARBA" id="ARBA00020337"/>
    </source>
</evidence>
<comment type="similarity">
    <text evidence="4 7">Belongs to the glucosamine/galactosamine-6-phosphate isomerase family. 6-phosphogluconolactonase subfamily.</text>
</comment>
<dbReference type="SUPFAM" id="SSF100950">
    <property type="entry name" value="NagB/RpiA/CoA transferase-like"/>
    <property type="match status" value="1"/>
</dbReference>
<dbReference type="GO" id="GO:0005975">
    <property type="term" value="P:carbohydrate metabolic process"/>
    <property type="evidence" value="ECO:0007669"/>
    <property type="project" value="UniProtKB-UniRule"/>
</dbReference>
<dbReference type="AlphaFoldDB" id="A0A1H4M5Y7"/>
<feature type="domain" description="Glucosamine/galactosamine-6-phosphate isomerase" evidence="8">
    <location>
        <begin position="11"/>
        <end position="222"/>
    </location>
</feature>
<dbReference type="EC" id="3.1.1.31" evidence="5 7"/>
<dbReference type="UniPathway" id="UPA00115">
    <property type="reaction ID" value="UER00409"/>
</dbReference>
<evidence type="ECO:0000256" key="3">
    <source>
        <dbReference type="ARBA" id="ARBA00004961"/>
    </source>
</evidence>
<dbReference type="InterPro" id="IPR039104">
    <property type="entry name" value="6PGL"/>
</dbReference>
<comment type="pathway">
    <text evidence="3 7">Carbohydrate degradation; pentose phosphate pathway; D-ribulose 5-phosphate from D-glucose 6-phosphate (oxidative stage): step 2/3.</text>
</comment>
<dbReference type="Proteomes" id="UP000199064">
    <property type="component" value="Unassembled WGS sequence"/>
</dbReference>
<dbReference type="CDD" id="cd01400">
    <property type="entry name" value="6PGL"/>
    <property type="match status" value="1"/>
</dbReference>
<gene>
    <name evidence="7" type="primary">pgl</name>
    <name evidence="9" type="ORF">SAMN05216452_3138</name>
</gene>
<organism evidence="9 10">
    <name type="scientific">Nitratireductor aquibiodomus</name>
    <dbReference type="NCBI Taxonomy" id="204799"/>
    <lineage>
        <taxon>Bacteria</taxon>
        <taxon>Pseudomonadati</taxon>
        <taxon>Pseudomonadota</taxon>
        <taxon>Alphaproteobacteria</taxon>
        <taxon>Hyphomicrobiales</taxon>
        <taxon>Phyllobacteriaceae</taxon>
        <taxon>Nitratireductor</taxon>
    </lineage>
</organism>
<proteinExistence type="inferred from homology"/>
<reference evidence="10" key="1">
    <citation type="submission" date="2016-10" db="EMBL/GenBank/DDBJ databases">
        <authorList>
            <person name="Varghese N."/>
            <person name="Submissions S."/>
        </authorList>
    </citation>
    <scope>NUCLEOTIDE SEQUENCE [LARGE SCALE GENOMIC DNA]</scope>
    <source>
        <strain evidence="10">ES.061</strain>
    </source>
</reference>
<evidence type="ECO:0000313" key="10">
    <source>
        <dbReference type="Proteomes" id="UP000199064"/>
    </source>
</evidence>
<comment type="catalytic activity">
    <reaction evidence="1 7">
        <text>6-phospho-D-glucono-1,5-lactone + H2O = 6-phospho-D-gluconate + H(+)</text>
        <dbReference type="Rhea" id="RHEA:12556"/>
        <dbReference type="ChEBI" id="CHEBI:15377"/>
        <dbReference type="ChEBI" id="CHEBI:15378"/>
        <dbReference type="ChEBI" id="CHEBI:57955"/>
        <dbReference type="ChEBI" id="CHEBI:58759"/>
        <dbReference type="EC" id="3.1.1.31"/>
    </reaction>
</comment>
<protein>
    <recommendedName>
        <fullName evidence="6 7">6-phosphogluconolactonase</fullName>
        <shortName evidence="7">6PGL</shortName>
        <ecNumber evidence="5 7">3.1.1.31</ecNumber>
    </recommendedName>
</protein>
<dbReference type="PANTHER" id="PTHR11054:SF0">
    <property type="entry name" value="6-PHOSPHOGLUCONOLACTONASE"/>
    <property type="match status" value="1"/>
</dbReference>
<evidence type="ECO:0000256" key="1">
    <source>
        <dbReference type="ARBA" id="ARBA00000832"/>
    </source>
</evidence>
<accession>A0A1H4M5Y7</accession>
<evidence type="ECO:0000313" key="9">
    <source>
        <dbReference type="EMBL" id="SEB77822.1"/>
    </source>
</evidence>
<dbReference type="InterPro" id="IPR006148">
    <property type="entry name" value="Glc/Gal-6P_isomerase"/>
</dbReference>
<sequence length="237" mass="25283">MVDCKWHEFASPEALAENLSATVAEKLAAAVKERGRAAIAVSGGRTPALFFDHLSRRDIPWDKVTVTLVDERFVPADSPRSNARLVAQHLLQNKAARAAFVGLYHEAESIAEAAEKAAGVLAEIPAPLDVVVLGMGNDRHTASFFPDATTIETLLKLAEGPDVLPVSSESAGEPRLTLSMNRIAGARFLALHIEGDDKRKTLEEALAMQPGPDAPISAVLAGAKHPARIFWAPASQT</sequence>
<name>A0A1H4M5Y7_9HYPH</name>
<dbReference type="GO" id="GO:0017057">
    <property type="term" value="F:6-phosphogluconolactonase activity"/>
    <property type="evidence" value="ECO:0007669"/>
    <property type="project" value="UniProtKB-UniRule"/>
</dbReference>
<evidence type="ECO:0000259" key="8">
    <source>
        <dbReference type="Pfam" id="PF01182"/>
    </source>
</evidence>
<dbReference type="PANTHER" id="PTHR11054">
    <property type="entry name" value="6-PHOSPHOGLUCONOLACTONASE"/>
    <property type="match status" value="1"/>
</dbReference>
<dbReference type="RefSeq" id="WP_090329413.1">
    <property type="nucleotide sequence ID" value="NZ_FNSL01000001.1"/>
</dbReference>
<dbReference type="Gene3D" id="3.40.50.1360">
    <property type="match status" value="1"/>
</dbReference>
<dbReference type="NCBIfam" id="TIGR01198">
    <property type="entry name" value="pgl"/>
    <property type="match status" value="1"/>
</dbReference>
<dbReference type="InterPro" id="IPR037171">
    <property type="entry name" value="NagB/RpiA_transferase-like"/>
</dbReference>
<comment type="function">
    <text evidence="2 7">Hydrolysis of 6-phosphogluconolactone to 6-phosphogluconate.</text>
</comment>
<dbReference type="EMBL" id="FNSL01000001">
    <property type="protein sequence ID" value="SEB77822.1"/>
    <property type="molecule type" value="Genomic_DNA"/>
</dbReference>
<keyword evidence="7" id="KW-0378">Hydrolase</keyword>
<evidence type="ECO:0000256" key="2">
    <source>
        <dbReference type="ARBA" id="ARBA00002681"/>
    </source>
</evidence>
<dbReference type="GO" id="GO:0006098">
    <property type="term" value="P:pentose-phosphate shunt"/>
    <property type="evidence" value="ECO:0007669"/>
    <property type="project" value="UniProtKB-UniPathway"/>
</dbReference>
<evidence type="ECO:0000256" key="7">
    <source>
        <dbReference type="RuleBase" id="RU365095"/>
    </source>
</evidence>
<evidence type="ECO:0000256" key="5">
    <source>
        <dbReference type="ARBA" id="ARBA00013198"/>
    </source>
</evidence>
<evidence type="ECO:0000256" key="4">
    <source>
        <dbReference type="ARBA" id="ARBA00010662"/>
    </source>
</evidence>
<dbReference type="Pfam" id="PF01182">
    <property type="entry name" value="Glucosamine_iso"/>
    <property type="match status" value="1"/>
</dbReference>